<evidence type="ECO:0000313" key="3">
    <source>
        <dbReference type="Proteomes" id="UP000669060"/>
    </source>
</evidence>
<dbReference type="InterPro" id="IPR029063">
    <property type="entry name" value="SAM-dependent_MTases_sf"/>
</dbReference>
<keyword evidence="2" id="KW-0808">Transferase</keyword>
<dbReference type="RefSeq" id="WP_208312245.1">
    <property type="nucleotide sequence ID" value="NZ_JAELYA010000001.1"/>
</dbReference>
<comment type="caution">
    <text evidence="2">The sequence shown here is derived from an EMBL/GenBank/DDBJ whole genome shotgun (WGS) entry which is preliminary data.</text>
</comment>
<sequence length="286" mass="31843">MEEWTQQQAGSLEEVIGRLERNIHQLGTGPEPLAEDRSQAEVSRVLPFPTRGSRAGNAVLIDYLYGINSTLSAQSPVRPTEELFRYASTAPAARALRSRRQLLSREIDNCCSRRAGQARILSVGSGHLREADLAQGLRHGRFREFVAFDSHPPHLQVVEQSYGSLGVRTCLGSFEQLPGSYPGLRDFDLIYCAGLYEQLDDANAARLTRDLLQRLKPGGRLLLSNFRPGVPNIAYLEGLLDWRPQYRSADALQDLLAGIPDNDIGYTRVFHDLSNCVAFLEVTRHG</sequence>
<dbReference type="SUPFAM" id="SSF53335">
    <property type="entry name" value="S-adenosyl-L-methionine-dependent methyltransferases"/>
    <property type="match status" value="1"/>
</dbReference>
<dbReference type="InterPro" id="IPR013216">
    <property type="entry name" value="Methyltransf_11"/>
</dbReference>
<gene>
    <name evidence="2" type="ORF">JFY56_04415</name>
</gene>
<dbReference type="Gene3D" id="3.40.50.150">
    <property type="entry name" value="Vaccinia Virus protein VP39"/>
    <property type="match status" value="1"/>
</dbReference>
<evidence type="ECO:0000259" key="1">
    <source>
        <dbReference type="Pfam" id="PF08241"/>
    </source>
</evidence>
<dbReference type="EMBL" id="JAELYA010000001">
    <property type="protein sequence ID" value="MBO3274462.1"/>
    <property type="molecule type" value="Genomic_DNA"/>
</dbReference>
<protein>
    <submittedName>
        <fullName evidence="2">Class I SAM-dependent methyltransferase</fullName>
    </submittedName>
</protein>
<evidence type="ECO:0000313" key="2">
    <source>
        <dbReference type="EMBL" id="MBO3274462.1"/>
    </source>
</evidence>
<accession>A0ABS3TLD8</accession>
<dbReference type="GO" id="GO:0032259">
    <property type="term" value="P:methylation"/>
    <property type="evidence" value="ECO:0007669"/>
    <property type="project" value="UniProtKB-KW"/>
</dbReference>
<name>A0ABS3TLD8_9PSED</name>
<keyword evidence="2" id="KW-0489">Methyltransferase</keyword>
<dbReference type="Proteomes" id="UP000669060">
    <property type="component" value="Unassembled WGS sequence"/>
</dbReference>
<dbReference type="GO" id="GO:0008168">
    <property type="term" value="F:methyltransferase activity"/>
    <property type="evidence" value="ECO:0007669"/>
    <property type="project" value="UniProtKB-KW"/>
</dbReference>
<dbReference type="CDD" id="cd02440">
    <property type="entry name" value="AdoMet_MTases"/>
    <property type="match status" value="1"/>
</dbReference>
<organism evidence="2 3">
    <name type="scientific">Pseudomonas schmalbachii</name>
    <dbReference type="NCBI Taxonomy" id="2816993"/>
    <lineage>
        <taxon>Bacteria</taxon>
        <taxon>Pseudomonadati</taxon>
        <taxon>Pseudomonadota</taxon>
        <taxon>Gammaproteobacteria</taxon>
        <taxon>Pseudomonadales</taxon>
        <taxon>Pseudomonadaceae</taxon>
        <taxon>Pseudomonas</taxon>
    </lineage>
</organism>
<keyword evidence="3" id="KW-1185">Reference proteome</keyword>
<feature type="domain" description="Methyltransferase type 11" evidence="1">
    <location>
        <begin position="121"/>
        <end position="222"/>
    </location>
</feature>
<dbReference type="Pfam" id="PF08241">
    <property type="entry name" value="Methyltransf_11"/>
    <property type="match status" value="1"/>
</dbReference>
<proteinExistence type="predicted"/>
<reference evidence="2 3" key="1">
    <citation type="submission" date="2020-12" db="EMBL/GenBank/DDBJ databases">
        <title>Pseudomonas schmalbachii sp. nov. isolated from millipede gut.</title>
        <authorList>
            <person name="Shelomi M."/>
        </authorList>
    </citation>
    <scope>NUCLEOTIDE SEQUENCE [LARGE SCALE GENOMIC DNA]</scope>
    <source>
        <strain evidence="2 3">Milli4</strain>
    </source>
</reference>